<dbReference type="FunFam" id="2.130.10.10:FF:000987">
    <property type="entry name" value="Unplaced genomic scaffold supercont1.16, whole genome shotgun sequence"/>
    <property type="match status" value="1"/>
</dbReference>
<keyword evidence="8" id="KW-1185">Reference proteome</keyword>
<dbReference type="Gene3D" id="2.130.10.10">
    <property type="entry name" value="YVTN repeat-like/Quinoprotein amine dehydrogenase"/>
    <property type="match status" value="3"/>
</dbReference>
<dbReference type="AlphaFoldDB" id="A0A427YVF0"/>
<dbReference type="PROSITE" id="PS00678">
    <property type="entry name" value="WD_REPEATS_1"/>
    <property type="match status" value="4"/>
</dbReference>
<evidence type="ECO:0000313" key="8">
    <source>
        <dbReference type="Proteomes" id="UP000279259"/>
    </source>
</evidence>
<dbReference type="FunFam" id="1.20.1280.50:FF:000051">
    <property type="entry name" value="F-box and WD-40 domain-containing protein MET30"/>
    <property type="match status" value="1"/>
</dbReference>
<feature type="repeat" description="WD" evidence="4">
    <location>
        <begin position="420"/>
        <end position="459"/>
    </location>
</feature>
<dbReference type="PROSITE" id="PS50294">
    <property type="entry name" value="WD_REPEATS_REGION"/>
    <property type="match status" value="4"/>
</dbReference>
<evidence type="ECO:0000256" key="5">
    <source>
        <dbReference type="SAM" id="MobiDB-lite"/>
    </source>
</evidence>
<dbReference type="OrthoDB" id="5580488at2759"/>
<evidence type="ECO:0000313" key="7">
    <source>
        <dbReference type="EMBL" id="RSH94981.1"/>
    </source>
</evidence>
<dbReference type="EMBL" id="RSCD01000001">
    <property type="protein sequence ID" value="RSH94981.1"/>
    <property type="molecule type" value="Genomic_DNA"/>
</dbReference>
<feature type="repeat" description="WD" evidence="4">
    <location>
        <begin position="765"/>
        <end position="795"/>
    </location>
</feature>
<dbReference type="PROSITE" id="PS50181">
    <property type="entry name" value="FBOX"/>
    <property type="match status" value="1"/>
</dbReference>
<dbReference type="SUPFAM" id="SSF50978">
    <property type="entry name" value="WD40 repeat-like"/>
    <property type="match status" value="1"/>
</dbReference>
<dbReference type="STRING" id="1890683.A0A427YVF0"/>
<dbReference type="Pfam" id="PF12937">
    <property type="entry name" value="F-box-like"/>
    <property type="match status" value="1"/>
</dbReference>
<dbReference type="SUPFAM" id="SSF81383">
    <property type="entry name" value="F-box domain"/>
    <property type="match status" value="1"/>
</dbReference>
<dbReference type="Proteomes" id="UP000279259">
    <property type="component" value="Unassembled WGS sequence"/>
</dbReference>
<evidence type="ECO:0000256" key="2">
    <source>
        <dbReference type="ARBA" id="ARBA00022737"/>
    </source>
</evidence>
<feature type="repeat" description="WD" evidence="4">
    <location>
        <begin position="725"/>
        <end position="764"/>
    </location>
</feature>
<dbReference type="InterPro" id="IPR019775">
    <property type="entry name" value="WD40_repeat_CS"/>
</dbReference>
<dbReference type="PANTHER" id="PTHR19872">
    <property type="entry name" value="UBIQUITIN LIGASE SPECIFICITY FACTOR/HREP PROTEIN"/>
    <property type="match status" value="1"/>
</dbReference>
<dbReference type="CDD" id="cd22147">
    <property type="entry name" value="F-box_SpPof1-like"/>
    <property type="match status" value="1"/>
</dbReference>
<reference evidence="7 8" key="1">
    <citation type="submission" date="2018-11" db="EMBL/GenBank/DDBJ databases">
        <title>Genome sequence of Saitozyma podzolica DSM 27192.</title>
        <authorList>
            <person name="Aliyu H."/>
            <person name="Gorte O."/>
            <person name="Ochsenreither K."/>
        </authorList>
    </citation>
    <scope>NUCLEOTIDE SEQUENCE [LARGE SCALE GENOMIC DNA]</scope>
    <source>
        <strain evidence="7 8">DSM 27192</strain>
    </source>
</reference>
<feature type="region of interest" description="Disordered" evidence="5">
    <location>
        <begin position="280"/>
        <end position="339"/>
    </location>
</feature>
<dbReference type="InterPro" id="IPR011041">
    <property type="entry name" value="Quinoprot_gluc/sorb_DH_b-prop"/>
</dbReference>
<gene>
    <name evidence="7" type="ORF">EHS25_000066</name>
</gene>
<feature type="compositionally biased region" description="Low complexity" evidence="5">
    <location>
        <begin position="283"/>
        <end position="298"/>
    </location>
</feature>
<evidence type="ECO:0000256" key="4">
    <source>
        <dbReference type="PROSITE-ProRule" id="PRU00221"/>
    </source>
</evidence>
<dbReference type="PRINTS" id="PR00320">
    <property type="entry name" value="GPROTEINBRPT"/>
</dbReference>
<feature type="region of interest" description="Disordered" evidence="5">
    <location>
        <begin position="605"/>
        <end position="633"/>
    </location>
</feature>
<feature type="domain" description="F-box" evidence="6">
    <location>
        <begin position="153"/>
        <end position="199"/>
    </location>
</feature>
<comment type="caution">
    <text evidence="7">The sequence shown here is derived from an EMBL/GenBank/DDBJ whole genome shotgun (WGS) entry which is preliminary data.</text>
</comment>
<feature type="repeat" description="WD" evidence="4">
    <location>
        <begin position="460"/>
        <end position="499"/>
    </location>
</feature>
<accession>A0A427YVF0</accession>
<dbReference type="SMART" id="SM00320">
    <property type="entry name" value="WD40"/>
    <property type="match status" value="7"/>
</dbReference>
<dbReference type="PROSITE" id="PS50082">
    <property type="entry name" value="WD_REPEATS_2"/>
    <property type="match status" value="7"/>
</dbReference>
<dbReference type="InterPro" id="IPR036322">
    <property type="entry name" value="WD40_repeat_dom_sf"/>
</dbReference>
<feature type="region of interest" description="Disordered" evidence="5">
    <location>
        <begin position="1"/>
        <end position="36"/>
    </location>
</feature>
<keyword evidence="2" id="KW-0677">Repeat</keyword>
<dbReference type="Pfam" id="PF00400">
    <property type="entry name" value="WD40"/>
    <property type="match status" value="7"/>
</dbReference>
<dbReference type="InterPro" id="IPR015943">
    <property type="entry name" value="WD40/YVTN_repeat-like_dom_sf"/>
</dbReference>
<evidence type="ECO:0000256" key="1">
    <source>
        <dbReference type="ARBA" id="ARBA00022574"/>
    </source>
</evidence>
<feature type="repeat" description="WD" evidence="4">
    <location>
        <begin position="373"/>
        <end position="419"/>
    </location>
</feature>
<evidence type="ECO:0000259" key="6">
    <source>
        <dbReference type="PROSITE" id="PS50181"/>
    </source>
</evidence>
<proteinExistence type="predicted"/>
<dbReference type="Gene3D" id="1.20.1280.50">
    <property type="match status" value="1"/>
</dbReference>
<protein>
    <recommendedName>
        <fullName evidence="6">F-box domain-containing protein</fullName>
    </recommendedName>
</protein>
<feature type="repeat" description="WD" evidence="4">
    <location>
        <begin position="701"/>
        <end position="724"/>
    </location>
</feature>
<feature type="repeat" description="WD" evidence="4">
    <location>
        <begin position="558"/>
        <end position="580"/>
    </location>
</feature>
<dbReference type="InterPro" id="IPR036047">
    <property type="entry name" value="F-box-like_dom_sf"/>
</dbReference>
<feature type="compositionally biased region" description="Basic and acidic residues" evidence="5">
    <location>
        <begin position="1"/>
        <end position="16"/>
    </location>
</feature>
<dbReference type="InterPro" id="IPR051075">
    <property type="entry name" value="SCF_subunit_WD-repeat"/>
</dbReference>
<dbReference type="SUPFAM" id="SSF50952">
    <property type="entry name" value="Soluble quinoprotein glucose dehydrogenase"/>
    <property type="match status" value="1"/>
</dbReference>
<feature type="region of interest" description="Disordered" evidence="5">
    <location>
        <begin position="649"/>
        <end position="697"/>
    </location>
</feature>
<dbReference type="PANTHER" id="PTHR19872:SF9">
    <property type="entry name" value="UBIQUITIN-BINDING SDF UBIQUITIN LIGASE COMPLEX SUBUNIT"/>
    <property type="match status" value="1"/>
</dbReference>
<sequence>MITTDNHHNHEHHDPSRAAGPSRQPNKPLPLPFGTTSIPHQVIDGIPNSAPPPLSTFATDPQPNETLDVIPTRAGRKLCVRHKQMADQNVNEKLQRSLDNLPTSERQAVTQLWSTFSNAPHARRKLILEGILTMCCFSQLSHLSDSLNTIIRIDPFSLLPREVNLRILGYLDAISLGRAAQVSKSWKALADDDLLWRRMCGQHIERKCEKCGWGLPLLERRRLKVELNEGSPAAAMGVGGHKHGHTHQPTEMVTRAEALGTKGVTGVPMSCDPMVPVPVGLPSTTTNGTTNGSANGNGLKRSAPSTPLLDAKKVKLDLSVSDSEGEGDELKGASGSGGLTREVRLTRPWKSVYCERLVVERNWRKGRCKTTTLKGHEDGVMCLQYHTALTNPSYPVLITGSYDRTVRVWNLDTGETVHVLRGHTRAVRALQFDQMLLFTGAMDGTVRMWNWRAGECLRVLEGHTDGVVSLSYNGYLLASGSADSTIQVWNFRTGSKFTLRGHDDWVNSVVLWDGKSSPGEADPTKIPSFATGPGKRSASPFPVDKDKKQPDIEPGAKLFSASDDGTVKLWDLETQQCIRTFEGHAAQVQSLKVIMVDMSETELAAQHRRQRSLTPPANGFQPASIASPHSPPAAHNVVVSHARALELAPDGFDPHAHRRRERSEVIEPKIYVHSSDGDTHKPHSDDHAQPSARGKEEKRAMLLTASLDGTVKLWDVETGDERATLFGHIEGVWSVDVDALRIASASHDRTVKVWDRESGNCIHTFTGHRGAVTSLQLSDDMIVSGSDDGDVMVWSFCPNLAPATPGAITALTPNPMSAATTSGMST</sequence>
<keyword evidence="3" id="KW-0833">Ubl conjugation pathway</keyword>
<feature type="compositionally biased region" description="Low complexity" evidence="5">
    <location>
        <begin position="622"/>
        <end position="633"/>
    </location>
</feature>
<organism evidence="7 8">
    <name type="scientific">Saitozyma podzolica</name>
    <dbReference type="NCBI Taxonomy" id="1890683"/>
    <lineage>
        <taxon>Eukaryota</taxon>
        <taxon>Fungi</taxon>
        <taxon>Dikarya</taxon>
        <taxon>Basidiomycota</taxon>
        <taxon>Agaricomycotina</taxon>
        <taxon>Tremellomycetes</taxon>
        <taxon>Tremellales</taxon>
        <taxon>Trimorphomycetaceae</taxon>
        <taxon>Saitozyma</taxon>
    </lineage>
</organism>
<dbReference type="InterPro" id="IPR001810">
    <property type="entry name" value="F-box_dom"/>
</dbReference>
<dbReference type="SMART" id="SM00256">
    <property type="entry name" value="FBOX"/>
    <property type="match status" value="1"/>
</dbReference>
<dbReference type="InterPro" id="IPR001680">
    <property type="entry name" value="WD40_rpt"/>
</dbReference>
<evidence type="ECO:0000256" key="3">
    <source>
        <dbReference type="ARBA" id="ARBA00022786"/>
    </source>
</evidence>
<name>A0A427YVF0_9TREE</name>
<feature type="region of interest" description="Disordered" evidence="5">
    <location>
        <begin position="516"/>
        <end position="558"/>
    </location>
</feature>
<dbReference type="InterPro" id="IPR020472">
    <property type="entry name" value="WD40_PAC1"/>
</dbReference>
<dbReference type="CDD" id="cd00200">
    <property type="entry name" value="WD40"/>
    <property type="match status" value="1"/>
</dbReference>
<feature type="compositionally biased region" description="Basic and acidic residues" evidence="5">
    <location>
        <begin position="675"/>
        <end position="697"/>
    </location>
</feature>
<keyword evidence="1 4" id="KW-0853">WD repeat</keyword>